<dbReference type="EMBL" id="JAADYS010001892">
    <property type="protein sequence ID" value="KAF4460666.1"/>
    <property type="molecule type" value="Genomic_DNA"/>
</dbReference>
<evidence type="ECO:0000313" key="1">
    <source>
        <dbReference type="EMBL" id="KAF4460666.1"/>
    </source>
</evidence>
<protein>
    <submittedName>
        <fullName evidence="1">Uncharacterized protein</fullName>
    </submittedName>
</protein>
<comment type="caution">
    <text evidence="1">The sequence shown here is derived from an EMBL/GenBank/DDBJ whole genome shotgun (WGS) entry which is preliminary data.</text>
</comment>
<name>A0A8H4P906_9HYPO</name>
<dbReference type="Proteomes" id="UP000554235">
    <property type="component" value="Unassembled WGS sequence"/>
</dbReference>
<dbReference type="AlphaFoldDB" id="A0A8H4P906"/>
<organism evidence="1 2">
    <name type="scientific">Fusarium albosuccineum</name>
    <dbReference type="NCBI Taxonomy" id="1237068"/>
    <lineage>
        <taxon>Eukaryota</taxon>
        <taxon>Fungi</taxon>
        <taxon>Dikarya</taxon>
        <taxon>Ascomycota</taxon>
        <taxon>Pezizomycotina</taxon>
        <taxon>Sordariomycetes</taxon>
        <taxon>Hypocreomycetidae</taxon>
        <taxon>Hypocreales</taxon>
        <taxon>Nectriaceae</taxon>
        <taxon>Fusarium</taxon>
        <taxon>Fusarium decemcellulare species complex</taxon>
    </lineage>
</organism>
<gene>
    <name evidence="1" type="ORF">FALBO_12547</name>
</gene>
<dbReference type="OrthoDB" id="5071059at2759"/>
<reference evidence="1 2" key="1">
    <citation type="submission" date="2020-01" db="EMBL/GenBank/DDBJ databases">
        <title>Identification and distribution of gene clusters putatively required for synthesis of sphingolipid metabolism inhibitors in phylogenetically diverse species of the filamentous fungus Fusarium.</title>
        <authorList>
            <person name="Kim H.-S."/>
            <person name="Busman M."/>
            <person name="Brown D.W."/>
            <person name="Divon H."/>
            <person name="Uhlig S."/>
            <person name="Proctor R.H."/>
        </authorList>
    </citation>
    <scope>NUCLEOTIDE SEQUENCE [LARGE SCALE GENOMIC DNA]</scope>
    <source>
        <strain evidence="1 2">NRRL 20459</strain>
    </source>
</reference>
<accession>A0A8H4P906</accession>
<sequence>MTEPYSRWQGFRNILNADGTAQLIANDEEVLAKTVGSLHGTNYFHNEPQNETLQGKPKGTWVVTEVLARGTHLWDPDIFNEPFNTTQRSNMNNSKSPSSTLFLIGYSLHTLEFVFATDQTNIATDDSLTGLRVHTVPTYSAIRSHAIVLHHSMTVPGNIAALRKVFFFYKAWEDAFRGSDISVARAKELVAQSRASLSQGGFPPVVARINPCSPSQIPNNGRPNLDAYENMTIQPGAQAQSATNRRWKERLPQVEKFLLPNGKINGFVYKVPYMSNIRYPPELYEQLTKFARAHPHDKLNASAMLFAVQLWVDIMEHADRMLEPFAKIDLDKLPHVPLADFIIYFEPWLKFHEHLRCIQYTHPFRTMKRMFLTDLYVNDEIFTVKRTIIDEGKIRDMVLTVAAQCQALPVEKRVEYFPFMMNGSAMAHPQDFRSPLSPTEQALIGMPDIRVLGLPSLHRQKGERRLIAMPEPIARLGFNGIESILLQSSFSEGWKDAAADGFTCQFGTDIACGTIWDHEFRPGFDPAAIRKTIWASSPEMDPSLPVEYFLHQPWLANTWFQKVRRRLAWLEHLGVMGKIKLECGPDGLPSYNGMPLEDGAHLLPPSTIPKTSGSGM</sequence>
<keyword evidence="2" id="KW-1185">Reference proteome</keyword>
<evidence type="ECO:0000313" key="2">
    <source>
        <dbReference type="Proteomes" id="UP000554235"/>
    </source>
</evidence>
<proteinExistence type="predicted"/>